<dbReference type="EMBL" id="SSTE01008633">
    <property type="protein sequence ID" value="KAA0055023.1"/>
    <property type="molecule type" value="Genomic_DNA"/>
</dbReference>
<sequence>MCHVDTFAIHIPICFPRILSDFLLAQQPTILTPLDTVGTASRLIPLNMRLFQGSHIPDVAAAFENAPGGTSVVAATNPTIGQPLILFVSLANRLLQALMAESCSLTHQISELFDRRTVLDVVLRDFRCAASGSSTPSSDY</sequence>
<dbReference type="AlphaFoldDB" id="A0A5A7UGE5"/>
<gene>
    <name evidence="1" type="ORF">E6C27_scaffold43052G001780</name>
</gene>
<reference evidence="1 2" key="1">
    <citation type="submission" date="2019-08" db="EMBL/GenBank/DDBJ databases">
        <title>Draft genome sequences of two oriental melons (Cucumis melo L. var makuwa).</title>
        <authorList>
            <person name="Kwon S.-Y."/>
        </authorList>
    </citation>
    <scope>NUCLEOTIDE SEQUENCE [LARGE SCALE GENOMIC DNA]</scope>
    <source>
        <strain evidence="2">cv. SW 3</strain>
        <tissue evidence="1">Leaf</tissue>
    </source>
</reference>
<comment type="caution">
    <text evidence="1">The sequence shown here is derived from an EMBL/GenBank/DDBJ whole genome shotgun (WGS) entry which is preliminary data.</text>
</comment>
<proteinExistence type="predicted"/>
<evidence type="ECO:0000313" key="2">
    <source>
        <dbReference type="Proteomes" id="UP000321393"/>
    </source>
</evidence>
<evidence type="ECO:0000313" key="1">
    <source>
        <dbReference type="EMBL" id="KAA0055023.1"/>
    </source>
</evidence>
<accession>A0A5A7UGE5</accession>
<protein>
    <submittedName>
        <fullName evidence="1">Flocculation protein FLO11-like</fullName>
    </submittedName>
</protein>
<dbReference type="Proteomes" id="UP000321393">
    <property type="component" value="Unassembled WGS sequence"/>
</dbReference>
<name>A0A5A7UGE5_CUCMM</name>
<organism evidence="1 2">
    <name type="scientific">Cucumis melo var. makuwa</name>
    <name type="common">Oriental melon</name>
    <dbReference type="NCBI Taxonomy" id="1194695"/>
    <lineage>
        <taxon>Eukaryota</taxon>
        <taxon>Viridiplantae</taxon>
        <taxon>Streptophyta</taxon>
        <taxon>Embryophyta</taxon>
        <taxon>Tracheophyta</taxon>
        <taxon>Spermatophyta</taxon>
        <taxon>Magnoliopsida</taxon>
        <taxon>eudicotyledons</taxon>
        <taxon>Gunneridae</taxon>
        <taxon>Pentapetalae</taxon>
        <taxon>rosids</taxon>
        <taxon>fabids</taxon>
        <taxon>Cucurbitales</taxon>
        <taxon>Cucurbitaceae</taxon>
        <taxon>Benincaseae</taxon>
        <taxon>Cucumis</taxon>
    </lineage>
</organism>